<evidence type="ECO:0000313" key="2">
    <source>
        <dbReference type="Proteomes" id="UP000006591"/>
    </source>
</evidence>
<protein>
    <submittedName>
        <fullName evidence="1">Uncharacterized protein</fullName>
    </submittedName>
</protein>
<dbReference type="EnsemblPlants" id="ONIVA02G26480.1">
    <property type="protein sequence ID" value="ONIVA02G26480.1"/>
    <property type="gene ID" value="ONIVA02G26480"/>
</dbReference>
<dbReference type="Proteomes" id="UP000006591">
    <property type="component" value="Chromosome 2"/>
</dbReference>
<reference evidence="1" key="1">
    <citation type="submission" date="2015-04" db="UniProtKB">
        <authorList>
            <consortium name="EnsemblPlants"/>
        </authorList>
    </citation>
    <scope>IDENTIFICATION</scope>
    <source>
        <strain evidence="1">SL10</strain>
    </source>
</reference>
<name>A0A0E0G9P8_ORYNI</name>
<evidence type="ECO:0000313" key="1">
    <source>
        <dbReference type="EnsemblPlants" id="ONIVA02G26480.1"/>
    </source>
</evidence>
<dbReference type="AlphaFoldDB" id="A0A0E0G9P8"/>
<accession>A0A0E0G9P8</accession>
<proteinExistence type="predicted"/>
<sequence length="91" mass="10893">MSTSSTWYDDQFQVISRNGDLPHKIFVEQEYVRCPGYVLVHGKSFPRPIITLWYHKFTTPETDRDKARSTAAHCVHFLFHRQYIFTLKRIM</sequence>
<dbReference type="HOGENOM" id="CLU_2487087_0_0_1"/>
<dbReference type="Gramene" id="ONIVA02G26480.1">
    <property type="protein sequence ID" value="ONIVA02G26480.1"/>
    <property type="gene ID" value="ONIVA02G26480"/>
</dbReference>
<reference evidence="1" key="2">
    <citation type="submission" date="2018-04" db="EMBL/GenBank/DDBJ databases">
        <title>OnivRS2 (Oryza nivara Reference Sequence Version 2).</title>
        <authorList>
            <person name="Zhang J."/>
            <person name="Kudrna D."/>
            <person name="Lee S."/>
            <person name="Talag J."/>
            <person name="Rajasekar S."/>
            <person name="Welchert J."/>
            <person name="Hsing Y.-I."/>
            <person name="Wing R.A."/>
        </authorList>
    </citation>
    <scope>NUCLEOTIDE SEQUENCE [LARGE SCALE GENOMIC DNA]</scope>
    <source>
        <strain evidence="1">SL10</strain>
    </source>
</reference>
<organism evidence="1">
    <name type="scientific">Oryza nivara</name>
    <name type="common">Indian wild rice</name>
    <name type="synonym">Oryza sativa f. spontanea</name>
    <dbReference type="NCBI Taxonomy" id="4536"/>
    <lineage>
        <taxon>Eukaryota</taxon>
        <taxon>Viridiplantae</taxon>
        <taxon>Streptophyta</taxon>
        <taxon>Embryophyta</taxon>
        <taxon>Tracheophyta</taxon>
        <taxon>Spermatophyta</taxon>
        <taxon>Magnoliopsida</taxon>
        <taxon>Liliopsida</taxon>
        <taxon>Poales</taxon>
        <taxon>Poaceae</taxon>
        <taxon>BOP clade</taxon>
        <taxon>Oryzoideae</taxon>
        <taxon>Oryzeae</taxon>
        <taxon>Oryzinae</taxon>
        <taxon>Oryza</taxon>
    </lineage>
</organism>
<keyword evidence="2" id="KW-1185">Reference proteome</keyword>